<dbReference type="Proteomes" id="UP000249135">
    <property type="component" value="Unassembled WGS sequence"/>
</dbReference>
<evidence type="ECO:0000313" key="3">
    <source>
        <dbReference type="EMBL" id="PZQ73386.1"/>
    </source>
</evidence>
<proteinExistence type="predicted"/>
<dbReference type="Pfam" id="PF03886">
    <property type="entry name" value="ABC_trans_aux"/>
    <property type="match status" value="1"/>
</dbReference>
<comment type="caution">
    <text evidence="3">The sequence shown here is derived from an EMBL/GenBank/DDBJ whole genome shotgun (WGS) entry which is preliminary data.</text>
</comment>
<dbReference type="SUPFAM" id="SSF159594">
    <property type="entry name" value="XCC0632-like"/>
    <property type="match status" value="1"/>
</dbReference>
<dbReference type="AlphaFoldDB" id="A0A2W5Q7L7"/>
<feature type="chain" id="PRO_5016032730" description="ABC-type transport auxiliary lipoprotein component domain-containing protein" evidence="1">
    <location>
        <begin position="25"/>
        <end position="202"/>
    </location>
</feature>
<dbReference type="InterPro" id="IPR005586">
    <property type="entry name" value="ABC_trans_aux"/>
</dbReference>
<organism evidence="3 4">
    <name type="scientific">Variovorax paradoxus</name>
    <dbReference type="NCBI Taxonomy" id="34073"/>
    <lineage>
        <taxon>Bacteria</taxon>
        <taxon>Pseudomonadati</taxon>
        <taxon>Pseudomonadota</taxon>
        <taxon>Betaproteobacteria</taxon>
        <taxon>Burkholderiales</taxon>
        <taxon>Comamonadaceae</taxon>
        <taxon>Variovorax</taxon>
    </lineage>
</organism>
<dbReference type="EMBL" id="QFPP01000189">
    <property type="protein sequence ID" value="PZQ73386.1"/>
    <property type="molecule type" value="Genomic_DNA"/>
</dbReference>
<dbReference type="Gene3D" id="3.40.50.10610">
    <property type="entry name" value="ABC-type transport auxiliary lipoprotein component"/>
    <property type="match status" value="1"/>
</dbReference>
<evidence type="ECO:0000313" key="4">
    <source>
        <dbReference type="Proteomes" id="UP000249135"/>
    </source>
</evidence>
<reference evidence="3 4" key="1">
    <citation type="submission" date="2017-08" db="EMBL/GenBank/DDBJ databases">
        <title>Infants hospitalized years apart are colonized by the same room-sourced microbial strains.</title>
        <authorList>
            <person name="Brooks B."/>
            <person name="Olm M.R."/>
            <person name="Firek B.A."/>
            <person name="Baker R."/>
            <person name="Thomas B.C."/>
            <person name="Morowitz M.J."/>
            <person name="Banfield J.F."/>
        </authorList>
    </citation>
    <scope>NUCLEOTIDE SEQUENCE [LARGE SCALE GENOMIC DNA]</scope>
    <source>
        <strain evidence="3">S2_005_003_R2_41</strain>
    </source>
</reference>
<name>A0A2W5Q7L7_VARPD</name>
<protein>
    <recommendedName>
        <fullName evidence="2">ABC-type transport auxiliary lipoprotein component domain-containing protein</fullName>
    </recommendedName>
</protein>
<gene>
    <name evidence="3" type="ORF">DI563_15005</name>
</gene>
<sequence>MKPSLFAGLAVAAALAACSTPVTRYYTLAEPGASSAAPRSAAPLFIELAPLALPERLARPQMVVRKADAASTEVEVLEQHRWSSSFESELRDALASGVAARLGAADSTRGGRQTGQPAWRIAVQVRQFDAIDGTRVDAALSWTLRRTDADRSAACQWSSSEPAGAGIDALAQAAQRLTARAAEAIARHVATAQSGTLADCRI</sequence>
<keyword evidence="1" id="KW-0732">Signal</keyword>
<evidence type="ECO:0000256" key="1">
    <source>
        <dbReference type="SAM" id="SignalP"/>
    </source>
</evidence>
<dbReference type="PROSITE" id="PS51257">
    <property type="entry name" value="PROKAR_LIPOPROTEIN"/>
    <property type="match status" value="1"/>
</dbReference>
<feature type="signal peptide" evidence="1">
    <location>
        <begin position="1"/>
        <end position="24"/>
    </location>
</feature>
<accession>A0A2W5Q7L7</accession>
<feature type="domain" description="ABC-type transport auxiliary lipoprotein component" evidence="2">
    <location>
        <begin position="26"/>
        <end position="186"/>
    </location>
</feature>
<evidence type="ECO:0000259" key="2">
    <source>
        <dbReference type="Pfam" id="PF03886"/>
    </source>
</evidence>